<reference evidence="1 2" key="1">
    <citation type="submission" date="2016-08" db="EMBL/GenBank/DDBJ databases">
        <title>A Parts List for Fungal Cellulosomes Revealed by Comparative Genomics.</title>
        <authorList>
            <consortium name="DOE Joint Genome Institute"/>
            <person name="Haitjema C.H."/>
            <person name="Gilmore S.P."/>
            <person name="Henske J.K."/>
            <person name="Solomon K.V."/>
            <person name="De Groot R."/>
            <person name="Kuo A."/>
            <person name="Mondo S.J."/>
            <person name="Salamov A.A."/>
            <person name="Labutti K."/>
            <person name="Zhao Z."/>
            <person name="Chiniquy J."/>
            <person name="Barry K."/>
            <person name="Brewer H.M."/>
            <person name="Purvine S.O."/>
            <person name="Wright A.T."/>
            <person name="Boxma B."/>
            <person name="Van Alen T."/>
            <person name="Hackstein J.H."/>
            <person name="Baker S.E."/>
            <person name="Grigoriev I.V."/>
            <person name="O'Malley M.A."/>
        </authorList>
    </citation>
    <scope>NUCLEOTIDE SEQUENCE [LARGE SCALE GENOMIC DNA]</scope>
    <source>
        <strain evidence="1 2">S4</strain>
    </source>
</reference>
<dbReference type="AlphaFoldDB" id="A0A1Y1WRP3"/>
<keyword evidence="2" id="KW-1185">Reference proteome</keyword>
<gene>
    <name evidence="1" type="ORF">BCR32DRAFT_248925</name>
</gene>
<sequence length="109" mass="12932">MESLNISYDNLIIKHNNIEKNAERLFNSINNSKKEWTDFSGQFTFKLENIIELAKEYEILWKKNITDISKNLDGIKNSLNEIEMKKDSIILIVDMIQNLFYRIIGNKIY</sequence>
<name>A0A1Y1WRP3_9FUNG</name>
<accession>A0A1Y1WRP3</accession>
<evidence type="ECO:0000313" key="1">
    <source>
        <dbReference type="EMBL" id="ORX76207.1"/>
    </source>
</evidence>
<dbReference type="Proteomes" id="UP000193944">
    <property type="component" value="Unassembled WGS sequence"/>
</dbReference>
<comment type="caution">
    <text evidence="1">The sequence shown here is derived from an EMBL/GenBank/DDBJ whole genome shotgun (WGS) entry which is preliminary data.</text>
</comment>
<proteinExistence type="predicted"/>
<protein>
    <submittedName>
        <fullName evidence="1">Uncharacterized protein</fullName>
    </submittedName>
</protein>
<dbReference type="EMBL" id="MCFG01000312">
    <property type="protein sequence ID" value="ORX76207.1"/>
    <property type="molecule type" value="Genomic_DNA"/>
</dbReference>
<evidence type="ECO:0000313" key="2">
    <source>
        <dbReference type="Proteomes" id="UP000193944"/>
    </source>
</evidence>
<reference evidence="1 2" key="2">
    <citation type="submission" date="2016-08" db="EMBL/GenBank/DDBJ databases">
        <title>Pervasive Adenine N6-methylation of Active Genes in Fungi.</title>
        <authorList>
            <consortium name="DOE Joint Genome Institute"/>
            <person name="Mondo S.J."/>
            <person name="Dannebaum R.O."/>
            <person name="Kuo R.C."/>
            <person name="Labutti K."/>
            <person name="Haridas S."/>
            <person name="Kuo A."/>
            <person name="Salamov A."/>
            <person name="Ahrendt S.R."/>
            <person name="Lipzen A."/>
            <person name="Sullivan W."/>
            <person name="Andreopoulos W.B."/>
            <person name="Clum A."/>
            <person name="Lindquist E."/>
            <person name="Daum C."/>
            <person name="Ramamoorthy G.K."/>
            <person name="Gryganskyi A."/>
            <person name="Culley D."/>
            <person name="Magnuson J.K."/>
            <person name="James T.Y."/>
            <person name="O'Malley M.A."/>
            <person name="Stajich J.E."/>
            <person name="Spatafora J.W."/>
            <person name="Visel A."/>
            <person name="Grigoriev I.V."/>
        </authorList>
    </citation>
    <scope>NUCLEOTIDE SEQUENCE [LARGE SCALE GENOMIC DNA]</scope>
    <source>
        <strain evidence="1 2">S4</strain>
    </source>
</reference>
<organism evidence="1 2">
    <name type="scientific">Anaeromyces robustus</name>
    <dbReference type="NCBI Taxonomy" id="1754192"/>
    <lineage>
        <taxon>Eukaryota</taxon>
        <taxon>Fungi</taxon>
        <taxon>Fungi incertae sedis</taxon>
        <taxon>Chytridiomycota</taxon>
        <taxon>Chytridiomycota incertae sedis</taxon>
        <taxon>Neocallimastigomycetes</taxon>
        <taxon>Neocallimastigales</taxon>
        <taxon>Neocallimastigaceae</taxon>
        <taxon>Anaeromyces</taxon>
    </lineage>
</organism>